<reference evidence="3 4" key="1">
    <citation type="submission" date="2020-04" db="EMBL/GenBank/DDBJ databases">
        <title>Usitatibacter rugosus gen. nov., sp. nov. and Usitatibacter palustris sp. nov., novel members of Usitatibacteraceae fam. nov. within the order Nitrosomonadales isolated from soil.</title>
        <authorList>
            <person name="Huber K.J."/>
            <person name="Neumann-Schaal M."/>
            <person name="Geppert A."/>
            <person name="Luckner M."/>
            <person name="Wanner G."/>
            <person name="Overmann J."/>
        </authorList>
    </citation>
    <scope>NUCLEOTIDE SEQUENCE [LARGE SCALE GENOMIC DNA]</scope>
    <source>
        <strain evidence="3 4">Swamp67</strain>
    </source>
</reference>
<sequence length="132" mass="14265">MRRIATCLLLAAPLAWAQSPSDKPPESSVLVKCAECGVVRSVKRVEKETRPTEVDKSKPSGFVATIPLGKGAGKPTVGSSNDAQENEKPPVVSYEIIVRLDDGRFRVVIQAEADNIREGDQVKVVEGKVVIR</sequence>
<evidence type="ECO:0000256" key="1">
    <source>
        <dbReference type="SAM" id="MobiDB-lite"/>
    </source>
</evidence>
<evidence type="ECO:0000313" key="4">
    <source>
        <dbReference type="Proteomes" id="UP000503096"/>
    </source>
</evidence>
<keyword evidence="2" id="KW-0732">Signal</keyword>
<proteinExistence type="predicted"/>
<name>A0A6M4H676_9PROT</name>
<evidence type="ECO:0000256" key="2">
    <source>
        <dbReference type="SAM" id="SignalP"/>
    </source>
</evidence>
<dbReference type="AlphaFoldDB" id="A0A6M4H676"/>
<keyword evidence="4" id="KW-1185">Reference proteome</keyword>
<accession>A0A6M4H676</accession>
<dbReference type="Proteomes" id="UP000503096">
    <property type="component" value="Chromosome"/>
</dbReference>
<feature type="region of interest" description="Disordered" evidence="1">
    <location>
        <begin position="49"/>
        <end position="88"/>
    </location>
</feature>
<protein>
    <submittedName>
        <fullName evidence="3">Uncharacterized protein</fullName>
    </submittedName>
</protein>
<dbReference type="RefSeq" id="WP_171160948.1">
    <property type="nucleotide sequence ID" value="NZ_CP053073.1"/>
</dbReference>
<dbReference type="KEGG" id="upl:DSM104440_00956"/>
<dbReference type="EMBL" id="CP053073">
    <property type="protein sequence ID" value="QJR14163.1"/>
    <property type="molecule type" value="Genomic_DNA"/>
</dbReference>
<feature type="chain" id="PRO_5026972050" evidence="2">
    <location>
        <begin position="18"/>
        <end position="132"/>
    </location>
</feature>
<feature type="compositionally biased region" description="Basic and acidic residues" evidence="1">
    <location>
        <begin position="49"/>
        <end position="58"/>
    </location>
</feature>
<feature type="signal peptide" evidence="2">
    <location>
        <begin position="1"/>
        <end position="17"/>
    </location>
</feature>
<evidence type="ECO:0000313" key="3">
    <source>
        <dbReference type="EMBL" id="QJR14163.1"/>
    </source>
</evidence>
<dbReference type="InParanoid" id="A0A6M4H676"/>
<organism evidence="3 4">
    <name type="scientific">Usitatibacter palustris</name>
    <dbReference type="NCBI Taxonomy" id="2732487"/>
    <lineage>
        <taxon>Bacteria</taxon>
        <taxon>Pseudomonadati</taxon>
        <taxon>Pseudomonadota</taxon>
        <taxon>Betaproteobacteria</taxon>
        <taxon>Nitrosomonadales</taxon>
        <taxon>Usitatibacteraceae</taxon>
        <taxon>Usitatibacter</taxon>
    </lineage>
</organism>
<gene>
    <name evidence="3" type="ORF">DSM104440_00956</name>
</gene>